<dbReference type="PANTHER" id="PTHR24324:SF9">
    <property type="entry name" value="HOMEOBOX DOMAIN-CONTAINING PROTEIN"/>
    <property type="match status" value="1"/>
</dbReference>
<dbReference type="PROSITE" id="PS00027">
    <property type="entry name" value="HOMEOBOX_1"/>
    <property type="match status" value="1"/>
</dbReference>
<feature type="compositionally biased region" description="Acidic residues" evidence="6">
    <location>
        <begin position="362"/>
        <end position="371"/>
    </location>
</feature>
<dbReference type="InterPro" id="IPR017970">
    <property type="entry name" value="Homeobox_CS"/>
</dbReference>
<dbReference type="Gene3D" id="1.10.10.60">
    <property type="entry name" value="Homeodomain-like"/>
    <property type="match status" value="1"/>
</dbReference>
<dbReference type="SMART" id="SM00389">
    <property type="entry name" value="HOX"/>
    <property type="match status" value="1"/>
</dbReference>
<gene>
    <name evidence="8" type="ORF">GSI_05959</name>
</gene>
<evidence type="ECO:0000259" key="7">
    <source>
        <dbReference type="PROSITE" id="PS50071"/>
    </source>
</evidence>
<evidence type="ECO:0000256" key="4">
    <source>
        <dbReference type="PROSITE-ProRule" id="PRU00108"/>
    </source>
</evidence>
<comment type="subcellular location">
    <subcellularLocation>
        <location evidence="4 5">Nucleus</location>
    </subcellularLocation>
</comment>
<dbReference type="Pfam" id="PF00046">
    <property type="entry name" value="Homeodomain"/>
    <property type="match status" value="1"/>
</dbReference>
<evidence type="ECO:0000256" key="2">
    <source>
        <dbReference type="ARBA" id="ARBA00023155"/>
    </source>
</evidence>
<dbReference type="EMBL" id="AYKW01000012">
    <property type="protein sequence ID" value="PIL31261.1"/>
    <property type="molecule type" value="Genomic_DNA"/>
</dbReference>
<dbReference type="GO" id="GO:0000978">
    <property type="term" value="F:RNA polymerase II cis-regulatory region sequence-specific DNA binding"/>
    <property type="evidence" value="ECO:0007669"/>
    <property type="project" value="TreeGrafter"/>
</dbReference>
<evidence type="ECO:0000256" key="5">
    <source>
        <dbReference type="RuleBase" id="RU000682"/>
    </source>
</evidence>
<feature type="compositionally biased region" description="Basic residues" evidence="6">
    <location>
        <begin position="328"/>
        <end position="350"/>
    </location>
</feature>
<sequence length="506" mass="55587">MFSLASNSLSRTSSLSSVASDDSLASSSANSFISVDAPGGDTVKRTRKRFTSAQLMLLEHLYGQVSHPTREQREEVAREADIDIRSVTVWFQNKRQTDRRISRQVSEAPPGQQPAPPSLLPSPSLSLSNPQSSPFSDASGNTIHTVRARTRTLSADSSTSAVSAMSRKREREHEHDAKHPPARHIRRKPSRHLSLDDVAARAERPALLPRPPPQAVVLWGLPLCALPPATSVATAAGKGKGNEENDCGTRETETETARQRALWENMPSSPIAPDEPLPSHSERDILRYGGGRRGITLEYACARETAGVGVGGGVKEWEWSWLDGRPRVRRGQGREKKKREGKSVGRHRLPRRDSGLAATEVATDEDDDDFDLPPRRRNRGRRNPLPPLPCARTQQKEQDVEEVPEEDIPVADYDAYGGGDTDTEGAPSEPPVTPSSSFSLGELRHMEENEAEDGDSDRTVTVEQEVLGRARGRKSDEPMIVPRIQGGPDDDLMDVAYVLCGLSQRR</sequence>
<dbReference type="CDD" id="cd00086">
    <property type="entry name" value="homeodomain"/>
    <property type="match status" value="1"/>
</dbReference>
<keyword evidence="9" id="KW-1185">Reference proteome</keyword>
<feature type="compositionally biased region" description="Polar residues" evidence="6">
    <location>
        <begin position="151"/>
        <end position="163"/>
    </location>
</feature>
<dbReference type="AlphaFoldDB" id="A0A2G8SBZ0"/>
<feature type="region of interest" description="Disordered" evidence="6">
    <location>
        <begin position="95"/>
        <end position="196"/>
    </location>
</feature>
<dbReference type="GO" id="GO:0005634">
    <property type="term" value="C:nucleus"/>
    <property type="evidence" value="ECO:0007669"/>
    <property type="project" value="UniProtKB-SubCell"/>
</dbReference>
<evidence type="ECO:0000256" key="3">
    <source>
        <dbReference type="ARBA" id="ARBA00023242"/>
    </source>
</evidence>
<evidence type="ECO:0000313" key="9">
    <source>
        <dbReference type="Proteomes" id="UP000230002"/>
    </source>
</evidence>
<dbReference type="OrthoDB" id="6159439at2759"/>
<keyword evidence="1 4" id="KW-0238">DNA-binding</keyword>
<feature type="region of interest" description="Disordered" evidence="6">
    <location>
        <begin position="233"/>
        <end position="285"/>
    </location>
</feature>
<proteinExistence type="predicted"/>
<dbReference type="InterPro" id="IPR001356">
    <property type="entry name" value="HD"/>
</dbReference>
<protein>
    <submittedName>
        <fullName evidence="8">Transcription factor</fullName>
    </submittedName>
</protein>
<dbReference type="GO" id="GO:0000981">
    <property type="term" value="F:DNA-binding transcription factor activity, RNA polymerase II-specific"/>
    <property type="evidence" value="ECO:0007669"/>
    <property type="project" value="InterPro"/>
</dbReference>
<feature type="region of interest" description="Disordered" evidence="6">
    <location>
        <begin position="328"/>
        <end position="490"/>
    </location>
</feature>
<feature type="compositionally biased region" description="Basic and acidic residues" evidence="6">
    <location>
        <begin position="240"/>
        <end position="258"/>
    </location>
</feature>
<feature type="compositionally biased region" description="Low complexity" evidence="6">
    <location>
        <begin position="1"/>
        <end position="31"/>
    </location>
</feature>
<dbReference type="STRING" id="1077348.A0A2G8SBZ0"/>
<dbReference type="InterPro" id="IPR051000">
    <property type="entry name" value="Homeobox_DNA-bind_prot"/>
</dbReference>
<dbReference type="SUPFAM" id="SSF46689">
    <property type="entry name" value="Homeodomain-like"/>
    <property type="match status" value="1"/>
</dbReference>
<keyword evidence="2 4" id="KW-0371">Homeobox</keyword>
<feature type="compositionally biased region" description="Acidic residues" evidence="6">
    <location>
        <begin position="399"/>
        <end position="409"/>
    </location>
</feature>
<feature type="compositionally biased region" description="Low complexity" evidence="6">
    <location>
        <begin position="121"/>
        <end position="136"/>
    </location>
</feature>
<feature type="DNA-binding region" description="Homeobox" evidence="4">
    <location>
        <begin position="43"/>
        <end position="102"/>
    </location>
</feature>
<evidence type="ECO:0000256" key="6">
    <source>
        <dbReference type="SAM" id="MobiDB-lite"/>
    </source>
</evidence>
<dbReference type="Proteomes" id="UP000230002">
    <property type="component" value="Unassembled WGS sequence"/>
</dbReference>
<feature type="region of interest" description="Disordered" evidence="6">
    <location>
        <begin position="1"/>
        <end position="44"/>
    </location>
</feature>
<dbReference type="PANTHER" id="PTHR24324">
    <property type="entry name" value="HOMEOBOX PROTEIN HHEX"/>
    <property type="match status" value="1"/>
</dbReference>
<evidence type="ECO:0000313" key="8">
    <source>
        <dbReference type="EMBL" id="PIL31261.1"/>
    </source>
</evidence>
<dbReference type="InterPro" id="IPR009057">
    <property type="entry name" value="Homeodomain-like_sf"/>
</dbReference>
<feature type="compositionally biased region" description="Basic residues" evidence="6">
    <location>
        <begin position="180"/>
        <end position="191"/>
    </location>
</feature>
<feature type="compositionally biased region" description="Basic and acidic residues" evidence="6">
    <location>
        <begin position="167"/>
        <end position="179"/>
    </location>
</feature>
<evidence type="ECO:0000256" key="1">
    <source>
        <dbReference type="ARBA" id="ARBA00023125"/>
    </source>
</evidence>
<comment type="caution">
    <text evidence="8">The sequence shown here is derived from an EMBL/GenBank/DDBJ whole genome shotgun (WGS) entry which is preliminary data.</text>
</comment>
<feature type="compositionally biased region" description="Pro residues" evidence="6">
    <location>
        <begin position="111"/>
        <end position="120"/>
    </location>
</feature>
<feature type="domain" description="Homeobox" evidence="7">
    <location>
        <begin position="41"/>
        <end position="101"/>
    </location>
</feature>
<accession>A0A2G8SBZ0</accession>
<organism evidence="8 9">
    <name type="scientific">Ganoderma sinense ZZ0214-1</name>
    <dbReference type="NCBI Taxonomy" id="1077348"/>
    <lineage>
        <taxon>Eukaryota</taxon>
        <taxon>Fungi</taxon>
        <taxon>Dikarya</taxon>
        <taxon>Basidiomycota</taxon>
        <taxon>Agaricomycotina</taxon>
        <taxon>Agaricomycetes</taxon>
        <taxon>Polyporales</taxon>
        <taxon>Polyporaceae</taxon>
        <taxon>Ganoderma</taxon>
    </lineage>
</organism>
<reference evidence="8 9" key="1">
    <citation type="journal article" date="2015" name="Sci. Rep.">
        <title>Chromosome-level genome map provides insights into diverse defense mechanisms in the medicinal fungus Ganoderma sinense.</title>
        <authorList>
            <person name="Zhu Y."/>
            <person name="Xu J."/>
            <person name="Sun C."/>
            <person name="Zhou S."/>
            <person name="Xu H."/>
            <person name="Nelson D.R."/>
            <person name="Qian J."/>
            <person name="Song J."/>
            <person name="Luo H."/>
            <person name="Xiang L."/>
            <person name="Li Y."/>
            <person name="Xu Z."/>
            <person name="Ji A."/>
            <person name="Wang L."/>
            <person name="Lu S."/>
            <person name="Hayward A."/>
            <person name="Sun W."/>
            <person name="Li X."/>
            <person name="Schwartz D.C."/>
            <person name="Wang Y."/>
            <person name="Chen S."/>
        </authorList>
    </citation>
    <scope>NUCLEOTIDE SEQUENCE [LARGE SCALE GENOMIC DNA]</scope>
    <source>
        <strain evidence="8 9">ZZ0214-1</strain>
    </source>
</reference>
<dbReference type="PROSITE" id="PS50071">
    <property type="entry name" value="HOMEOBOX_2"/>
    <property type="match status" value="1"/>
</dbReference>
<name>A0A2G8SBZ0_9APHY</name>
<keyword evidence="3 4" id="KW-0539">Nucleus</keyword>
<dbReference type="GO" id="GO:0030154">
    <property type="term" value="P:cell differentiation"/>
    <property type="evidence" value="ECO:0007669"/>
    <property type="project" value="TreeGrafter"/>
</dbReference>